<dbReference type="Pfam" id="PF12796">
    <property type="entry name" value="Ank_2"/>
    <property type="match status" value="1"/>
</dbReference>
<dbReference type="PROSITE" id="PS50297">
    <property type="entry name" value="ANK_REP_REGION"/>
    <property type="match status" value="2"/>
</dbReference>
<sequence length="277" mass="32006">MYDKIDKFKEYVVQNSFEYIRIKIYGFFRLNAIESCCYFGSVNIFQFIISCLNQEITSDCLEYSFIGGNTDIINECLKKFTIDSECMNNIISSHNNKFLEYVFERNLFRLEEIEYQNIIDSQNLKAVFLMFKEDKNSIIPWCAAFPETIEILVNEKVDLFKTSSDKEALLHFSAAFNTIYICKFLLNSSDFFQKVNSIKDDLGRIALHHASMGNSVEVAKVLLFFGANVNAHDKYGETPLHFAANYNNKEMAELLIHSAAKINLKNKLKRTCLHEAA</sequence>
<dbReference type="STRING" id="5722.A2DKI7"/>
<dbReference type="Gene3D" id="1.25.40.20">
    <property type="entry name" value="Ankyrin repeat-containing domain"/>
    <property type="match status" value="1"/>
</dbReference>
<dbReference type="RefSeq" id="XP_001580150.1">
    <property type="nucleotide sequence ID" value="XM_001580100.1"/>
</dbReference>
<dbReference type="KEGG" id="tva:5464685"/>
<dbReference type="InParanoid" id="A2DKI7"/>
<dbReference type="InterPro" id="IPR020683">
    <property type="entry name" value="DUF3447"/>
</dbReference>
<name>A2DKI7_TRIV3</name>
<evidence type="ECO:0000256" key="1">
    <source>
        <dbReference type="PROSITE-ProRule" id="PRU00023"/>
    </source>
</evidence>
<reference evidence="3" key="1">
    <citation type="submission" date="2006-10" db="EMBL/GenBank/DDBJ databases">
        <authorList>
            <person name="Amadeo P."/>
            <person name="Zhao Q."/>
            <person name="Wortman J."/>
            <person name="Fraser-Liggett C."/>
            <person name="Carlton J."/>
        </authorList>
    </citation>
    <scope>NUCLEOTIDE SEQUENCE</scope>
    <source>
        <strain evidence="3">G3</strain>
    </source>
</reference>
<dbReference type="PANTHER" id="PTHR24182:SF13">
    <property type="entry name" value="LD18443P"/>
    <property type="match status" value="1"/>
</dbReference>
<keyword evidence="4" id="KW-1185">Reference proteome</keyword>
<dbReference type="SUPFAM" id="SSF48403">
    <property type="entry name" value="Ankyrin repeat"/>
    <property type="match status" value="1"/>
</dbReference>
<dbReference type="VEuPathDB" id="TrichDB:TVAG_207500"/>
<organism evidence="3 4">
    <name type="scientific">Trichomonas vaginalis (strain ATCC PRA-98 / G3)</name>
    <dbReference type="NCBI Taxonomy" id="412133"/>
    <lineage>
        <taxon>Eukaryota</taxon>
        <taxon>Metamonada</taxon>
        <taxon>Parabasalia</taxon>
        <taxon>Trichomonadida</taxon>
        <taxon>Trichomonadidae</taxon>
        <taxon>Trichomonas</taxon>
    </lineage>
</organism>
<dbReference type="PANTHER" id="PTHR24182">
    <property type="entry name" value="ANKYRIN REPEAT AND SOCS BOX CONTAINING 4"/>
    <property type="match status" value="1"/>
</dbReference>
<feature type="repeat" description="ANK" evidence="1">
    <location>
        <begin position="202"/>
        <end position="234"/>
    </location>
</feature>
<feature type="domain" description="DUF3447" evidence="2">
    <location>
        <begin position="53"/>
        <end position="129"/>
    </location>
</feature>
<dbReference type="eggNOG" id="KOG4412">
    <property type="taxonomic scope" value="Eukaryota"/>
</dbReference>
<dbReference type="SMART" id="SM00248">
    <property type="entry name" value="ANK"/>
    <property type="match status" value="4"/>
</dbReference>
<feature type="repeat" description="ANK" evidence="1">
    <location>
        <begin position="235"/>
        <end position="267"/>
    </location>
</feature>
<dbReference type="PROSITE" id="PS50088">
    <property type="entry name" value="ANK_REPEAT"/>
    <property type="match status" value="2"/>
</dbReference>
<accession>A2DKI7</accession>
<keyword evidence="1" id="KW-0040">ANK repeat</keyword>
<evidence type="ECO:0000313" key="3">
    <source>
        <dbReference type="EMBL" id="EAY19164.1"/>
    </source>
</evidence>
<dbReference type="InterPro" id="IPR002110">
    <property type="entry name" value="Ankyrin_rpt"/>
</dbReference>
<reference evidence="3" key="2">
    <citation type="journal article" date="2007" name="Science">
        <title>Draft genome sequence of the sexually transmitted pathogen Trichomonas vaginalis.</title>
        <authorList>
            <person name="Carlton J.M."/>
            <person name="Hirt R.P."/>
            <person name="Silva J.C."/>
            <person name="Delcher A.L."/>
            <person name="Schatz M."/>
            <person name="Zhao Q."/>
            <person name="Wortman J.R."/>
            <person name="Bidwell S.L."/>
            <person name="Alsmark U.C.M."/>
            <person name="Besteiro S."/>
            <person name="Sicheritz-Ponten T."/>
            <person name="Noel C.J."/>
            <person name="Dacks J.B."/>
            <person name="Foster P.G."/>
            <person name="Simillion C."/>
            <person name="Van de Peer Y."/>
            <person name="Miranda-Saavedra D."/>
            <person name="Barton G.J."/>
            <person name="Westrop G.D."/>
            <person name="Mueller S."/>
            <person name="Dessi D."/>
            <person name="Fiori P.L."/>
            <person name="Ren Q."/>
            <person name="Paulsen I."/>
            <person name="Zhang H."/>
            <person name="Bastida-Corcuera F.D."/>
            <person name="Simoes-Barbosa A."/>
            <person name="Brown M.T."/>
            <person name="Hayes R.D."/>
            <person name="Mukherjee M."/>
            <person name="Okumura C.Y."/>
            <person name="Schneider R."/>
            <person name="Smith A.J."/>
            <person name="Vanacova S."/>
            <person name="Villalvazo M."/>
            <person name="Haas B.J."/>
            <person name="Pertea M."/>
            <person name="Feldblyum T.V."/>
            <person name="Utterback T.R."/>
            <person name="Shu C.L."/>
            <person name="Osoegawa K."/>
            <person name="de Jong P.J."/>
            <person name="Hrdy I."/>
            <person name="Horvathova L."/>
            <person name="Zubacova Z."/>
            <person name="Dolezal P."/>
            <person name="Malik S.B."/>
            <person name="Logsdon J.M. Jr."/>
            <person name="Henze K."/>
            <person name="Gupta A."/>
            <person name="Wang C.C."/>
            <person name="Dunne R.L."/>
            <person name="Upcroft J.A."/>
            <person name="Upcroft P."/>
            <person name="White O."/>
            <person name="Salzberg S.L."/>
            <person name="Tang P."/>
            <person name="Chiu C.-H."/>
            <person name="Lee Y.-S."/>
            <person name="Embley T.M."/>
            <person name="Coombs G.H."/>
            <person name="Mottram J.C."/>
            <person name="Tachezy J."/>
            <person name="Fraser-Liggett C.M."/>
            <person name="Johnson P.J."/>
        </authorList>
    </citation>
    <scope>NUCLEOTIDE SEQUENCE [LARGE SCALE GENOMIC DNA]</scope>
    <source>
        <strain evidence="3">G3</strain>
    </source>
</reference>
<dbReference type="Pfam" id="PF11929">
    <property type="entry name" value="DUF3447"/>
    <property type="match status" value="1"/>
</dbReference>
<gene>
    <name evidence="3" type="ORF">TVAG_190600</name>
</gene>
<dbReference type="Proteomes" id="UP000001542">
    <property type="component" value="Unassembled WGS sequence"/>
</dbReference>
<evidence type="ECO:0000259" key="2">
    <source>
        <dbReference type="Pfam" id="PF11929"/>
    </source>
</evidence>
<dbReference type="AlphaFoldDB" id="A2DKI7"/>
<evidence type="ECO:0000313" key="4">
    <source>
        <dbReference type="Proteomes" id="UP000001542"/>
    </source>
</evidence>
<proteinExistence type="predicted"/>
<protein>
    <recommendedName>
        <fullName evidence="2">DUF3447 domain-containing protein</fullName>
    </recommendedName>
</protein>
<dbReference type="EMBL" id="DS113211">
    <property type="protein sequence ID" value="EAY19164.1"/>
    <property type="molecule type" value="Genomic_DNA"/>
</dbReference>
<dbReference type="OrthoDB" id="5588096at2759"/>
<dbReference type="VEuPathDB" id="TrichDB:TVAGG3_0996890"/>
<dbReference type="InterPro" id="IPR036770">
    <property type="entry name" value="Ankyrin_rpt-contain_sf"/>
</dbReference>